<dbReference type="EMBL" id="BAAFSV010000005">
    <property type="protein sequence ID" value="GAB1318808.1"/>
    <property type="molecule type" value="Genomic_DNA"/>
</dbReference>
<dbReference type="Pfam" id="PF07904">
    <property type="entry name" value="Eaf7"/>
    <property type="match status" value="1"/>
</dbReference>
<keyword evidence="10" id="KW-1185">Reference proteome</keyword>
<evidence type="ECO:0000256" key="1">
    <source>
        <dbReference type="ARBA" id="ARBA00004123"/>
    </source>
</evidence>
<accession>A0ABQ0GM15</accession>
<keyword evidence="6" id="KW-0539">Nucleus</keyword>
<organism evidence="9 10">
    <name type="scientific">Madurella fahalii</name>
    <dbReference type="NCBI Taxonomy" id="1157608"/>
    <lineage>
        <taxon>Eukaryota</taxon>
        <taxon>Fungi</taxon>
        <taxon>Dikarya</taxon>
        <taxon>Ascomycota</taxon>
        <taxon>Pezizomycotina</taxon>
        <taxon>Sordariomycetes</taxon>
        <taxon>Sordariomycetidae</taxon>
        <taxon>Sordariales</taxon>
        <taxon>Sordariales incertae sedis</taxon>
        <taxon>Madurella</taxon>
    </lineage>
</organism>
<feature type="region of interest" description="Disordered" evidence="8">
    <location>
        <begin position="154"/>
        <end position="290"/>
    </location>
</feature>
<dbReference type="PANTHER" id="PTHR13581">
    <property type="entry name" value="MRG-BINDING PROTEIN"/>
    <property type="match status" value="1"/>
</dbReference>
<dbReference type="InterPro" id="IPR012423">
    <property type="entry name" value="Eaf7/MRGBP"/>
</dbReference>
<protein>
    <submittedName>
        <fullName evidence="9">EAF7 Esa1 associated subunit of the 4 histone acetyltransferase complex</fullName>
    </submittedName>
</protein>
<evidence type="ECO:0000256" key="4">
    <source>
        <dbReference type="ARBA" id="ARBA00023015"/>
    </source>
</evidence>
<comment type="subcellular location">
    <subcellularLocation>
        <location evidence="1">Nucleus</location>
    </subcellularLocation>
</comment>
<feature type="compositionally biased region" description="Pro residues" evidence="8">
    <location>
        <begin position="40"/>
        <end position="49"/>
    </location>
</feature>
<dbReference type="GeneID" id="98179760"/>
<dbReference type="Proteomes" id="UP001628179">
    <property type="component" value="Unassembled WGS sequence"/>
</dbReference>
<evidence type="ECO:0000256" key="7">
    <source>
        <dbReference type="ARBA" id="ARBA00025178"/>
    </source>
</evidence>
<feature type="compositionally biased region" description="Acidic residues" evidence="8">
    <location>
        <begin position="239"/>
        <end position="258"/>
    </location>
</feature>
<evidence type="ECO:0000313" key="9">
    <source>
        <dbReference type="EMBL" id="GAB1318808.1"/>
    </source>
</evidence>
<evidence type="ECO:0000256" key="8">
    <source>
        <dbReference type="SAM" id="MobiDB-lite"/>
    </source>
</evidence>
<dbReference type="PANTHER" id="PTHR13581:SF5">
    <property type="entry name" value="MRG_MORF4L-BINDING PROTEIN"/>
    <property type="match status" value="1"/>
</dbReference>
<feature type="compositionally biased region" description="Polar residues" evidence="8">
    <location>
        <begin position="184"/>
        <end position="195"/>
    </location>
</feature>
<keyword evidence="4" id="KW-0805">Transcription regulation</keyword>
<evidence type="ECO:0000256" key="3">
    <source>
        <dbReference type="ARBA" id="ARBA00022853"/>
    </source>
</evidence>
<dbReference type="RefSeq" id="XP_070920538.1">
    <property type="nucleotide sequence ID" value="XM_071064437.1"/>
</dbReference>
<gene>
    <name evidence="9" type="ORF">MFIFM68171_09018</name>
</gene>
<comment type="similarity">
    <text evidence="2">Belongs to the EAF7 family.</text>
</comment>
<evidence type="ECO:0000256" key="5">
    <source>
        <dbReference type="ARBA" id="ARBA00023163"/>
    </source>
</evidence>
<evidence type="ECO:0000256" key="2">
    <source>
        <dbReference type="ARBA" id="ARBA00007117"/>
    </source>
</evidence>
<sequence>MAPKKKGGRASTQAASASATPARDEDGMDIDTPAQTPTALAPPQPPKPITDPWTDDQLASLFKGVIRWKPAGMHKHFRVLAISEHLRNHGFDPDTWPHTRVPGIWAKLAEFYNLEAIDERENNMDPPDEEGQTRRYLDFNLPWDEYGELIEGKARADPSEAPTSPSQWDPNEPVDSKKRKRGATESNPKTRSSTVEDTDNETPAPSPGRKTGRRGRSTKRTASKARKVKEESSSAAGESSEERESGEEDEEEEEEEETGTPASTKGGRGNTRGRASARARGRGRGRGRGR</sequence>
<proteinExistence type="inferred from homology"/>
<keyword evidence="5" id="KW-0804">Transcription</keyword>
<feature type="compositionally biased region" description="Basic residues" evidence="8">
    <location>
        <begin position="210"/>
        <end position="227"/>
    </location>
</feature>
<feature type="compositionally biased region" description="Basic residues" evidence="8">
    <location>
        <begin position="275"/>
        <end position="290"/>
    </location>
</feature>
<name>A0ABQ0GM15_9PEZI</name>
<evidence type="ECO:0000313" key="10">
    <source>
        <dbReference type="Proteomes" id="UP001628179"/>
    </source>
</evidence>
<feature type="region of interest" description="Disordered" evidence="8">
    <location>
        <begin position="1"/>
        <end position="51"/>
    </location>
</feature>
<evidence type="ECO:0000256" key="6">
    <source>
        <dbReference type="ARBA" id="ARBA00023242"/>
    </source>
</evidence>
<comment type="caution">
    <text evidence="9">The sequence shown here is derived from an EMBL/GenBank/DDBJ whole genome shotgun (WGS) entry which is preliminary data.</text>
</comment>
<keyword evidence="3" id="KW-0156">Chromatin regulator</keyword>
<comment type="function">
    <text evidence="7">Component of the NuA4 histone acetyltransferase complex which is involved in transcriptional activation of selected genes principally by acetylation of nucleosomal histone H4 and H2A. The NuA4 complex is also involved in DNA repair.</text>
</comment>
<feature type="compositionally biased region" description="Low complexity" evidence="8">
    <location>
        <begin position="10"/>
        <end position="21"/>
    </location>
</feature>
<reference evidence="9 10" key="1">
    <citation type="submission" date="2024-09" db="EMBL/GenBank/DDBJ databases">
        <title>Itraconazole resistance in Madurella fahalii resulting from another homologue of gene encoding cytochrome P450 14-alpha sterol demethylase (CYP51).</title>
        <authorList>
            <person name="Yoshioka I."/>
            <person name="Fahal A.H."/>
            <person name="Kaneko S."/>
            <person name="Yaguchi T."/>
        </authorList>
    </citation>
    <scope>NUCLEOTIDE SEQUENCE [LARGE SCALE GENOMIC DNA]</scope>
    <source>
        <strain evidence="9 10">IFM 68171</strain>
    </source>
</reference>